<comment type="caution">
    <text evidence="6">The sequence shown here is derived from an EMBL/GenBank/DDBJ whole genome shotgun (WGS) entry which is preliminary data.</text>
</comment>
<dbReference type="CDD" id="cd12053">
    <property type="entry name" value="SH3_CD2AP_1"/>
    <property type="match status" value="1"/>
</dbReference>
<dbReference type="Gene3D" id="2.30.30.40">
    <property type="entry name" value="SH3 Domains"/>
    <property type="match status" value="3"/>
</dbReference>
<dbReference type="GO" id="GO:0007015">
    <property type="term" value="P:actin filament organization"/>
    <property type="evidence" value="ECO:0007669"/>
    <property type="project" value="TreeGrafter"/>
</dbReference>
<dbReference type="AlphaFoldDB" id="A0A401PDQ1"/>
<keyword evidence="3" id="KW-0175">Coiled coil</keyword>
<evidence type="ECO:0000259" key="5">
    <source>
        <dbReference type="PROSITE" id="PS50002"/>
    </source>
</evidence>
<dbReference type="SUPFAM" id="SSF50044">
    <property type="entry name" value="SH3-domain"/>
    <property type="match status" value="3"/>
</dbReference>
<name>A0A401PDQ1_SCYTO</name>
<dbReference type="OMA" id="IDINEEX"/>
<dbReference type="GO" id="GO:0016477">
    <property type="term" value="P:cell migration"/>
    <property type="evidence" value="ECO:0007669"/>
    <property type="project" value="TreeGrafter"/>
</dbReference>
<feature type="region of interest" description="Disordered" evidence="4">
    <location>
        <begin position="337"/>
        <end position="477"/>
    </location>
</feature>
<dbReference type="PRINTS" id="PR00499">
    <property type="entry name" value="P67PHOX"/>
</dbReference>
<feature type="compositionally biased region" description="Basic and acidic residues" evidence="4">
    <location>
        <begin position="346"/>
        <end position="355"/>
    </location>
</feature>
<evidence type="ECO:0000256" key="2">
    <source>
        <dbReference type="PROSITE-ProRule" id="PRU00192"/>
    </source>
</evidence>
<dbReference type="FunFam" id="2.30.30.40:FF:000072">
    <property type="entry name" value="Unconventional Myosin IB"/>
    <property type="match status" value="2"/>
</dbReference>
<feature type="compositionally biased region" description="Basic and acidic residues" evidence="4">
    <location>
        <begin position="372"/>
        <end position="402"/>
    </location>
</feature>
<evidence type="ECO:0000256" key="3">
    <source>
        <dbReference type="SAM" id="Coils"/>
    </source>
</evidence>
<dbReference type="PROSITE" id="PS50002">
    <property type="entry name" value="SH3"/>
    <property type="match status" value="3"/>
</dbReference>
<gene>
    <name evidence="6" type="ORF">scyTo_0001503</name>
</gene>
<keyword evidence="7" id="KW-1185">Reference proteome</keyword>
<dbReference type="OrthoDB" id="5340910at2759"/>
<dbReference type="InterPro" id="IPR050384">
    <property type="entry name" value="Endophilin_SH3RF"/>
</dbReference>
<evidence type="ECO:0000256" key="4">
    <source>
        <dbReference type="SAM" id="MobiDB-lite"/>
    </source>
</evidence>
<dbReference type="PANTHER" id="PTHR14167">
    <property type="entry name" value="SH3 DOMAIN-CONTAINING"/>
    <property type="match status" value="1"/>
</dbReference>
<dbReference type="SMART" id="SM00326">
    <property type="entry name" value="SH3"/>
    <property type="match status" value="3"/>
</dbReference>
<protein>
    <recommendedName>
        <fullName evidence="5">SH3 domain-containing protein</fullName>
    </recommendedName>
</protein>
<feature type="compositionally biased region" description="Basic and acidic residues" evidence="4">
    <location>
        <begin position="547"/>
        <end position="558"/>
    </location>
</feature>
<organism evidence="6 7">
    <name type="scientific">Scyliorhinus torazame</name>
    <name type="common">Cloudy catshark</name>
    <name type="synonym">Catulus torazame</name>
    <dbReference type="NCBI Taxonomy" id="75743"/>
    <lineage>
        <taxon>Eukaryota</taxon>
        <taxon>Metazoa</taxon>
        <taxon>Chordata</taxon>
        <taxon>Craniata</taxon>
        <taxon>Vertebrata</taxon>
        <taxon>Chondrichthyes</taxon>
        <taxon>Elasmobranchii</taxon>
        <taxon>Galeomorphii</taxon>
        <taxon>Galeoidea</taxon>
        <taxon>Carcharhiniformes</taxon>
        <taxon>Scyliorhinidae</taxon>
        <taxon>Scyliorhinus</taxon>
    </lineage>
</organism>
<feature type="region of interest" description="Disordered" evidence="4">
    <location>
        <begin position="538"/>
        <end position="560"/>
    </location>
</feature>
<feature type="domain" description="SH3" evidence="5">
    <location>
        <begin position="1"/>
        <end position="59"/>
    </location>
</feature>
<sequence>MVEVTVEYDYEAEHVDELTLKVGDLIKNVRKLEEEGWCEGELNGKRGLFPDNFVKELRKDGEIKEESPVIKRERSGNVANLVQRMSHFGFPVVGFPPQPKSLRRKRLKKKVCEALFDYIPQNEDELEIKAGDVIEIIDEVEEGWWKGILNEKTGLFPSNFVKELIDPTEDGESNEVLSETDVLVKELIAVGPTSPIEFTANESPIGAGTTAQPKKIRGVGFGDIFKEGSVKLKSRSSSAELEDKKSEKQITPTSNAEAVKSEPENKHKVKEYCKAVFAYEATNLDELSFKEGDRILLTNKDTGDRGWWKGELNGKQGVFPDNFVVVVSEAEREAIAAPKASAKLPPKPELDDKPKKPLPPTKVQASKPEPPPAEKKLEVKKIHSDKIDSVSSKTEDKDDQKPTKPTAPMVPPKKPSLPMKGHPFRASMPPRRPEKPSPPLPLSKTNGELPYNRAKSDFDSTVLRPKSEMPSSLTRPKSVEIAPEIDLMSFDSVELSGAKLNHPTASRPRMPGRRPPSLFIVNHPSLGESHLDKSPKMIKEEEEVQEETAKPKPSDIVKKPSFKQNTGIINFAEIKETTEIDNRNRATIEDLKAQMTDLMTFVERLKIQHKKELTELRNDFEEEKKQRTALQLEIDKLKKAVQSTCSKKSTFLKGQNNSNFNFIYVGLFSPREI</sequence>
<evidence type="ECO:0000256" key="1">
    <source>
        <dbReference type="ARBA" id="ARBA00022443"/>
    </source>
</evidence>
<dbReference type="Pfam" id="PF00018">
    <property type="entry name" value="SH3_1"/>
    <property type="match status" value="3"/>
</dbReference>
<dbReference type="InterPro" id="IPR035776">
    <property type="entry name" value="CD2AP_SH_2"/>
</dbReference>
<dbReference type="InterPro" id="IPR001452">
    <property type="entry name" value="SH3_domain"/>
</dbReference>
<dbReference type="STRING" id="75743.A0A401PDQ1"/>
<keyword evidence="1 2" id="KW-0728">SH3 domain</keyword>
<dbReference type="CDD" id="cd12054">
    <property type="entry name" value="SH3_CD2AP_2"/>
    <property type="match status" value="1"/>
</dbReference>
<dbReference type="PANTHER" id="PTHR14167:SF23">
    <property type="entry name" value="CD2-ASSOCIATED PROTEIN"/>
    <property type="match status" value="1"/>
</dbReference>
<evidence type="ECO:0000313" key="6">
    <source>
        <dbReference type="EMBL" id="GCB71253.1"/>
    </source>
</evidence>
<dbReference type="EMBL" id="BFAA01000341">
    <property type="protein sequence ID" value="GCB71253.1"/>
    <property type="molecule type" value="Genomic_DNA"/>
</dbReference>
<dbReference type="InterPro" id="IPR035775">
    <property type="entry name" value="CD2AP_SH3_1"/>
</dbReference>
<proteinExistence type="predicted"/>
<reference evidence="6 7" key="1">
    <citation type="journal article" date="2018" name="Nat. Ecol. Evol.">
        <title>Shark genomes provide insights into elasmobranch evolution and the origin of vertebrates.</title>
        <authorList>
            <person name="Hara Y"/>
            <person name="Yamaguchi K"/>
            <person name="Onimaru K"/>
            <person name="Kadota M"/>
            <person name="Koyanagi M"/>
            <person name="Keeley SD"/>
            <person name="Tatsumi K"/>
            <person name="Tanaka K"/>
            <person name="Motone F"/>
            <person name="Kageyama Y"/>
            <person name="Nozu R"/>
            <person name="Adachi N"/>
            <person name="Nishimura O"/>
            <person name="Nakagawa R"/>
            <person name="Tanegashima C"/>
            <person name="Kiyatake I"/>
            <person name="Matsumoto R"/>
            <person name="Murakumo K"/>
            <person name="Nishida K"/>
            <person name="Terakita A"/>
            <person name="Kuratani S"/>
            <person name="Sato K"/>
            <person name="Hyodo S Kuraku.S."/>
        </authorList>
    </citation>
    <scope>NUCLEOTIDE SEQUENCE [LARGE SCALE GENOMIC DNA]</scope>
</reference>
<feature type="coiled-coil region" evidence="3">
    <location>
        <begin position="588"/>
        <end position="640"/>
    </location>
</feature>
<dbReference type="InterPro" id="IPR036028">
    <property type="entry name" value="SH3-like_dom_sf"/>
</dbReference>
<dbReference type="PRINTS" id="PR00452">
    <property type="entry name" value="SH3DOMAIN"/>
</dbReference>
<feature type="domain" description="SH3" evidence="5">
    <location>
        <begin position="107"/>
        <end position="166"/>
    </location>
</feature>
<accession>A0A401PDQ1</accession>
<evidence type="ECO:0000313" key="7">
    <source>
        <dbReference type="Proteomes" id="UP000288216"/>
    </source>
</evidence>
<feature type="region of interest" description="Disordered" evidence="4">
    <location>
        <begin position="236"/>
        <end position="265"/>
    </location>
</feature>
<dbReference type="Proteomes" id="UP000288216">
    <property type="component" value="Unassembled WGS sequence"/>
</dbReference>
<feature type="domain" description="SH3" evidence="5">
    <location>
        <begin position="268"/>
        <end position="329"/>
    </location>
</feature>